<keyword evidence="6" id="KW-1185">Reference proteome</keyword>
<keyword evidence="4" id="KW-0503">Monooxygenase</keyword>
<name>A0A0R3PWW8_ANGCS</name>
<dbReference type="WBParaSite" id="ACOC_0001070201-mRNA-1">
    <property type="protein sequence ID" value="ACOC_0001070201-mRNA-1"/>
    <property type="gene ID" value="ACOC_0001070201"/>
</dbReference>
<evidence type="ECO:0000313" key="7">
    <source>
        <dbReference type="WBParaSite" id="ACOC_0001070201-mRNA-1"/>
    </source>
</evidence>
<keyword evidence="4" id="KW-0560">Oxidoreductase</keyword>
<dbReference type="SUPFAM" id="SSF48264">
    <property type="entry name" value="Cytochrome P450"/>
    <property type="match status" value="1"/>
</dbReference>
<dbReference type="GO" id="GO:0006805">
    <property type="term" value="P:xenobiotic metabolic process"/>
    <property type="evidence" value="ECO:0007669"/>
    <property type="project" value="TreeGrafter"/>
</dbReference>
<dbReference type="Pfam" id="PF00067">
    <property type="entry name" value="p450"/>
    <property type="match status" value="1"/>
</dbReference>
<dbReference type="InterPro" id="IPR002401">
    <property type="entry name" value="Cyt_P450_E_grp-I"/>
</dbReference>
<evidence type="ECO:0000313" key="5">
    <source>
        <dbReference type="EMBL" id="VDM62288.1"/>
    </source>
</evidence>
<keyword evidence="3" id="KW-0408">Iron</keyword>
<evidence type="ECO:0000313" key="6">
    <source>
        <dbReference type="Proteomes" id="UP000267027"/>
    </source>
</evidence>
<dbReference type="PRINTS" id="PR00463">
    <property type="entry name" value="EP450I"/>
</dbReference>
<dbReference type="GO" id="GO:0005737">
    <property type="term" value="C:cytoplasm"/>
    <property type="evidence" value="ECO:0007669"/>
    <property type="project" value="TreeGrafter"/>
</dbReference>
<gene>
    <name evidence="5" type="ORF">ACOC_LOCUS10703</name>
</gene>
<protein>
    <submittedName>
        <fullName evidence="7">Cytochrome P450</fullName>
    </submittedName>
</protein>
<dbReference type="OrthoDB" id="5838923at2759"/>
<dbReference type="GO" id="GO:0020037">
    <property type="term" value="F:heme binding"/>
    <property type="evidence" value="ECO:0007669"/>
    <property type="project" value="InterPro"/>
</dbReference>
<accession>A0A0R3PWW8</accession>
<dbReference type="EMBL" id="UYYA01004527">
    <property type="protein sequence ID" value="VDM62288.1"/>
    <property type="molecule type" value="Genomic_DNA"/>
</dbReference>
<dbReference type="AlphaFoldDB" id="A0A0R3PWW8"/>
<dbReference type="GO" id="GO:0016712">
    <property type="term" value="F:oxidoreductase activity, acting on paired donors, with incorporation or reduction of molecular oxygen, reduced flavin or flavoprotein as one donor, and incorporation of one atom of oxygen"/>
    <property type="evidence" value="ECO:0007669"/>
    <property type="project" value="TreeGrafter"/>
</dbReference>
<comment type="similarity">
    <text evidence="1">Belongs to the cytochrome P450 family.</text>
</comment>
<proteinExistence type="inferred from homology"/>
<dbReference type="STRING" id="334426.A0A0R3PWW8"/>
<dbReference type="OMA" id="TENIMYG"/>
<dbReference type="PANTHER" id="PTHR24300">
    <property type="entry name" value="CYTOCHROME P450 508A4-RELATED"/>
    <property type="match status" value="1"/>
</dbReference>
<organism evidence="7">
    <name type="scientific">Angiostrongylus costaricensis</name>
    <name type="common">Nematode worm</name>
    <dbReference type="NCBI Taxonomy" id="334426"/>
    <lineage>
        <taxon>Eukaryota</taxon>
        <taxon>Metazoa</taxon>
        <taxon>Ecdysozoa</taxon>
        <taxon>Nematoda</taxon>
        <taxon>Chromadorea</taxon>
        <taxon>Rhabditida</taxon>
        <taxon>Rhabditina</taxon>
        <taxon>Rhabditomorpha</taxon>
        <taxon>Strongyloidea</taxon>
        <taxon>Metastrongylidae</taxon>
        <taxon>Angiostrongylus</taxon>
    </lineage>
</organism>
<reference evidence="5 6" key="2">
    <citation type="submission" date="2018-11" db="EMBL/GenBank/DDBJ databases">
        <authorList>
            <consortium name="Pathogen Informatics"/>
        </authorList>
    </citation>
    <scope>NUCLEOTIDE SEQUENCE [LARGE SCALE GENOMIC DNA]</scope>
    <source>
        <strain evidence="5 6">Costa Rica</strain>
    </source>
</reference>
<dbReference type="Gene3D" id="1.10.630.10">
    <property type="entry name" value="Cytochrome P450"/>
    <property type="match status" value="1"/>
</dbReference>
<dbReference type="GO" id="GO:0005506">
    <property type="term" value="F:iron ion binding"/>
    <property type="evidence" value="ECO:0007669"/>
    <property type="project" value="InterPro"/>
</dbReference>
<dbReference type="Proteomes" id="UP000267027">
    <property type="component" value="Unassembled WGS sequence"/>
</dbReference>
<evidence type="ECO:0000256" key="2">
    <source>
        <dbReference type="ARBA" id="ARBA00022723"/>
    </source>
</evidence>
<evidence type="ECO:0000256" key="4">
    <source>
        <dbReference type="ARBA" id="ARBA00023033"/>
    </source>
</evidence>
<evidence type="ECO:0000256" key="3">
    <source>
        <dbReference type="ARBA" id="ARBA00023004"/>
    </source>
</evidence>
<dbReference type="InterPro" id="IPR036396">
    <property type="entry name" value="Cyt_P450_sf"/>
</dbReference>
<sequence length="161" mass="18656">MSFYRSFFLGSSIDEVFQIWKKRYGSVFTVWIGPIPLVMVSDFMSIKKYFVQNADLFSDRWRNHVTDSLLGGANGVVQVDGPKWREQRRFALHVLRNFGVGRPMMEDKIMDEVNAFAVHLRQHRGVRVSMQNAITVCVANIINSMLFGIRFPQVIQTFALY</sequence>
<dbReference type="InterPro" id="IPR050182">
    <property type="entry name" value="Cytochrome_P450_fam2"/>
</dbReference>
<dbReference type="PANTHER" id="PTHR24300:SF414">
    <property type="entry name" value="CYTOCHROME P450 FAMILY"/>
    <property type="match status" value="1"/>
</dbReference>
<keyword evidence="2" id="KW-0479">Metal-binding</keyword>
<dbReference type="InterPro" id="IPR001128">
    <property type="entry name" value="Cyt_P450"/>
</dbReference>
<evidence type="ECO:0000256" key="1">
    <source>
        <dbReference type="ARBA" id="ARBA00010617"/>
    </source>
</evidence>
<dbReference type="GO" id="GO:0006082">
    <property type="term" value="P:organic acid metabolic process"/>
    <property type="evidence" value="ECO:0007669"/>
    <property type="project" value="TreeGrafter"/>
</dbReference>
<reference evidence="7" key="1">
    <citation type="submission" date="2017-02" db="UniProtKB">
        <authorList>
            <consortium name="WormBaseParasite"/>
        </authorList>
    </citation>
    <scope>IDENTIFICATION</scope>
</reference>